<protein>
    <submittedName>
        <fullName evidence="2">Uncharacterized protein</fullName>
    </submittedName>
</protein>
<evidence type="ECO:0000256" key="1">
    <source>
        <dbReference type="SAM" id="MobiDB-lite"/>
    </source>
</evidence>
<dbReference type="PANTHER" id="PTHR33828:SF1">
    <property type="entry name" value="OS05G0596200 PROTEIN"/>
    <property type="match status" value="1"/>
</dbReference>
<reference evidence="2" key="1">
    <citation type="submission" date="2025-08" db="UniProtKB">
        <authorList>
            <consortium name="RefSeq"/>
        </authorList>
    </citation>
    <scope>IDENTIFICATION</scope>
</reference>
<name>A0A1S3ZNU5_TOBAC</name>
<dbReference type="PANTHER" id="PTHR33828">
    <property type="entry name" value="OS05G0596200 PROTEIN"/>
    <property type="match status" value="1"/>
</dbReference>
<dbReference type="RefSeq" id="XP_016465959.1">
    <property type="nucleotide sequence ID" value="XM_016610473.1"/>
</dbReference>
<gene>
    <name evidence="2" type="primary">LOC107788765</name>
</gene>
<evidence type="ECO:0000313" key="2">
    <source>
        <dbReference type="RefSeq" id="XP_016465959.1"/>
    </source>
</evidence>
<organism evidence="2">
    <name type="scientific">Nicotiana tabacum</name>
    <name type="common">Common tobacco</name>
    <dbReference type="NCBI Taxonomy" id="4097"/>
    <lineage>
        <taxon>Eukaryota</taxon>
        <taxon>Viridiplantae</taxon>
        <taxon>Streptophyta</taxon>
        <taxon>Embryophyta</taxon>
        <taxon>Tracheophyta</taxon>
        <taxon>Spermatophyta</taxon>
        <taxon>Magnoliopsida</taxon>
        <taxon>eudicotyledons</taxon>
        <taxon>Gunneridae</taxon>
        <taxon>Pentapetalae</taxon>
        <taxon>asterids</taxon>
        <taxon>lamiids</taxon>
        <taxon>Solanales</taxon>
        <taxon>Solanaceae</taxon>
        <taxon>Nicotianoideae</taxon>
        <taxon>Nicotianeae</taxon>
        <taxon>Nicotiana</taxon>
    </lineage>
</organism>
<dbReference type="PaxDb" id="4097-A0A1S3ZNU5"/>
<accession>A0A1S3ZNU5</accession>
<sequence length="115" mass="12920">MMVVSGPACAHLNYSIGYLLPPISTVFRLMEHGLVSPEREKKVLEKKKQRKQNQIRTGTRVKSLPPLISSKPQSSKVLQQESKNGDVKSKTRLKLITMTKMISYLVQRGEKVVSG</sequence>
<feature type="compositionally biased region" description="Basic residues" evidence="1">
    <location>
        <begin position="44"/>
        <end position="53"/>
    </location>
</feature>
<feature type="region of interest" description="Disordered" evidence="1">
    <location>
        <begin position="40"/>
        <end position="89"/>
    </location>
</feature>
<dbReference type="KEGG" id="nta:107788765"/>
<dbReference type="AlphaFoldDB" id="A0A1S3ZNU5"/>
<feature type="compositionally biased region" description="Polar residues" evidence="1">
    <location>
        <begin position="70"/>
        <end position="82"/>
    </location>
</feature>
<proteinExistence type="predicted"/>
<dbReference type="STRING" id="4097.A0A1S3ZNU5"/>